<name>A0A438FE15_VITVI</name>
<gene>
    <name evidence="2" type="ORF">CK203_113152</name>
</gene>
<feature type="compositionally biased region" description="Low complexity" evidence="1">
    <location>
        <begin position="1"/>
        <end position="15"/>
    </location>
</feature>
<dbReference type="EMBL" id="QGNW01000970">
    <property type="protein sequence ID" value="RVW58208.1"/>
    <property type="molecule type" value="Genomic_DNA"/>
</dbReference>
<comment type="caution">
    <text evidence="2">The sequence shown here is derived from an EMBL/GenBank/DDBJ whole genome shotgun (WGS) entry which is preliminary data.</text>
</comment>
<proteinExistence type="predicted"/>
<dbReference type="Proteomes" id="UP000288805">
    <property type="component" value="Unassembled WGS sequence"/>
</dbReference>
<feature type="region of interest" description="Disordered" evidence="1">
    <location>
        <begin position="1"/>
        <end position="35"/>
    </location>
</feature>
<reference evidence="2 3" key="1">
    <citation type="journal article" date="2018" name="PLoS Genet.">
        <title>Population sequencing reveals clonal diversity and ancestral inbreeding in the grapevine cultivar Chardonnay.</title>
        <authorList>
            <person name="Roach M.J."/>
            <person name="Johnson D.L."/>
            <person name="Bohlmann J."/>
            <person name="van Vuuren H.J."/>
            <person name="Jones S.J."/>
            <person name="Pretorius I.S."/>
            <person name="Schmidt S.A."/>
            <person name="Borneman A.R."/>
        </authorList>
    </citation>
    <scope>NUCLEOTIDE SEQUENCE [LARGE SCALE GENOMIC DNA]</scope>
    <source>
        <strain evidence="3">cv. Chardonnay</strain>
        <tissue evidence="2">Leaf</tissue>
    </source>
</reference>
<evidence type="ECO:0000313" key="3">
    <source>
        <dbReference type="Proteomes" id="UP000288805"/>
    </source>
</evidence>
<organism evidence="2 3">
    <name type="scientific">Vitis vinifera</name>
    <name type="common">Grape</name>
    <dbReference type="NCBI Taxonomy" id="29760"/>
    <lineage>
        <taxon>Eukaryota</taxon>
        <taxon>Viridiplantae</taxon>
        <taxon>Streptophyta</taxon>
        <taxon>Embryophyta</taxon>
        <taxon>Tracheophyta</taxon>
        <taxon>Spermatophyta</taxon>
        <taxon>Magnoliopsida</taxon>
        <taxon>eudicotyledons</taxon>
        <taxon>Gunneridae</taxon>
        <taxon>Pentapetalae</taxon>
        <taxon>rosids</taxon>
        <taxon>Vitales</taxon>
        <taxon>Vitaceae</taxon>
        <taxon>Viteae</taxon>
        <taxon>Vitis</taxon>
    </lineage>
</organism>
<accession>A0A438FE15</accession>
<protein>
    <submittedName>
        <fullName evidence="2">Uncharacterized protein</fullName>
    </submittedName>
</protein>
<sequence length="35" mass="3559">MPSEEPTTGEAEAPALSIPTFAAEPSSSHHPPATI</sequence>
<evidence type="ECO:0000256" key="1">
    <source>
        <dbReference type="SAM" id="MobiDB-lite"/>
    </source>
</evidence>
<evidence type="ECO:0000313" key="2">
    <source>
        <dbReference type="EMBL" id="RVW58208.1"/>
    </source>
</evidence>
<dbReference type="AlphaFoldDB" id="A0A438FE15"/>